<sequence>MIFLAPAATISHSQYKPSERVTRMCPGLDSSSGLSLSIYIALSPAKYAQYGPPGRGVLHKHRGRAEQWCRSAIRSQGRQLLGGTYDLQKIQTTKGSANEYRTRVRRRSRLARLRAWEPSALCSLGWVRPAGPPSPPVLPPHEVGESPAGGSNALLNVQPVAPLAPRGMIRHGAWMRTRAREQETVNLAVADERAGGARVLTGWIRDSHNPIESSKPRGHFPPAPLSPQVRHNNA</sequence>
<protein>
    <submittedName>
        <fullName evidence="2">Uncharacterized protein</fullName>
    </submittedName>
</protein>
<dbReference type="AlphaFoldDB" id="A0A165S7U1"/>
<evidence type="ECO:0000256" key="1">
    <source>
        <dbReference type="SAM" id="MobiDB-lite"/>
    </source>
</evidence>
<dbReference type="Proteomes" id="UP000076727">
    <property type="component" value="Unassembled WGS sequence"/>
</dbReference>
<feature type="region of interest" description="Disordered" evidence="1">
    <location>
        <begin position="207"/>
        <end position="234"/>
    </location>
</feature>
<proteinExistence type="predicted"/>
<dbReference type="EMBL" id="KV429044">
    <property type="protein sequence ID" value="KZT71637.1"/>
    <property type="molecule type" value="Genomic_DNA"/>
</dbReference>
<name>A0A165S7U1_9APHY</name>
<evidence type="ECO:0000313" key="2">
    <source>
        <dbReference type="EMBL" id="KZT71637.1"/>
    </source>
</evidence>
<evidence type="ECO:0000313" key="3">
    <source>
        <dbReference type="Proteomes" id="UP000076727"/>
    </source>
</evidence>
<organism evidence="2 3">
    <name type="scientific">Daedalea quercina L-15889</name>
    <dbReference type="NCBI Taxonomy" id="1314783"/>
    <lineage>
        <taxon>Eukaryota</taxon>
        <taxon>Fungi</taxon>
        <taxon>Dikarya</taxon>
        <taxon>Basidiomycota</taxon>
        <taxon>Agaricomycotina</taxon>
        <taxon>Agaricomycetes</taxon>
        <taxon>Polyporales</taxon>
        <taxon>Fomitopsis</taxon>
    </lineage>
</organism>
<keyword evidence="3" id="KW-1185">Reference proteome</keyword>
<gene>
    <name evidence="2" type="ORF">DAEQUDRAFT_90553</name>
</gene>
<accession>A0A165S7U1</accession>
<feature type="region of interest" description="Disordered" evidence="1">
    <location>
        <begin position="133"/>
        <end position="153"/>
    </location>
</feature>
<reference evidence="2 3" key="1">
    <citation type="journal article" date="2016" name="Mol. Biol. Evol.">
        <title>Comparative Genomics of Early-Diverging Mushroom-Forming Fungi Provides Insights into the Origins of Lignocellulose Decay Capabilities.</title>
        <authorList>
            <person name="Nagy L.G."/>
            <person name="Riley R."/>
            <person name="Tritt A."/>
            <person name="Adam C."/>
            <person name="Daum C."/>
            <person name="Floudas D."/>
            <person name="Sun H."/>
            <person name="Yadav J.S."/>
            <person name="Pangilinan J."/>
            <person name="Larsson K.H."/>
            <person name="Matsuura K."/>
            <person name="Barry K."/>
            <person name="Labutti K."/>
            <person name="Kuo R."/>
            <person name="Ohm R.A."/>
            <person name="Bhattacharya S.S."/>
            <person name="Shirouzu T."/>
            <person name="Yoshinaga Y."/>
            <person name="Martin F.M."/>
            <person name="Grigoriev I.V."/>
            <person name="Hibbett D.S."/>
        </authorList>
    </citation>
    <scope>NUCLEOTIDE SEQUENCE [LARGE SCALE GENOMIC DNA]</scope>
    <source>
        <strain evidence="2 3">L-15889</strain>
    </source>
</reference>